<evidence type="ECO:0000313" key="2">
    <source>
        <dbReference type="Proteomes" id="UP001311915"/>
    </source>
</evidence>
<proteinExistence type="predicted"/>
<keyword evidence="2" id="KW-1185">Reference proteome</keyword>
<reference evidence="1 2" key="1">
    <citation type="submission" date="2023-10" db="EMBL/GenBank/DDBJ databases">
        <title>Genome-Wide Identification Analysis in wild type Solanum Pinnatisectum Reveals Some Genes Defensing Phytophthora Infestans.</title>
        <authorList>
            <person name="Sun C."/>
        </authorList>
    </citation>
    <scope>NUCLEOTIDE SEQUENCE [LARGE SCALE GENOMIC DNA]</scope>
    <source>
        <strain evidence="1">LQN</strain>
        <tissue evidence="1">Leaf</tissue>
    </source>
</reference>
<accession>A0AAV9MP61</accession>
<sequence>MAKLEIEIQSRKMLKPSIPTPNHLRSLKLSWFDQVANRLYVPILLHYLPMSSCETSCDKLQTLWWRC</sequence>
<protein>
    <submittedName>
        <fullName evidence="1">Uncharacterized protein</fullName>
    </submittedName>
</protein>
<gene>
    <name evidence="1" type="ORF">R3W88_003490</name>
</gene>
<dbReference type="Proteomes" id="UP001311915">
    <property type="component" value="Unassembled WGS sequence"/>
</dbReference>
<evidence type="ECO:0000313" key="1">
    <source>
        <dbReference type="EMBL" id="KAK4739793.1"/>
    </source>
</evidence>
<name>A0AAV9MP61_9SOLN</name>
<organism evidence="1 2">
    <name type="scientific">Solanum pinnatisectum</name>
    <name type="common">tansyleaf nightshade</name>
    <dbReference type="NCBI Taxonomy" id="50273"/>
    <lineage>
        <taxon>Eukaryota</taxon>
        <taxon>Viridiplantae</taxon>
        <taxon>Streptophyta</taxon>
        <taxon>Embryophyta</taxon>
        <taxon>Tracheophyta</taxon>
        <taxon>Spermatophyta</taxon>
        <taxon>Magnoliopsida</taxon>
        <taxon>eudicotyledons</taxon>
        <taxon>Gunneridae</taxon>
        <taxon>Pentapetalae</taxon>
        <taxon>asterids</taxon>
        <taxon>lamiids</taxon>
        <taxon>Solanales</taxon>
        <taxon>Solanaceae</taxon>
        <taxon>Solanoideae</taxon>
        <taxon>Solaneae</taxon>
        <taxon>Solanum</taxon>
    </lineage>
</organism>
<dbReference type="Gene3D" id="3.30.559.10">
    <property type="entry name" value="Chloramphenicol acetyltransferase-like domain"/>
    <property type="match status" value="1"/>
</dbReference>
<dbReference type="AlphaFoldDB" id="A0AAV9MP61"/>
<dbReference type="EMBL" id="JAWPEI010000001">
    <property type="protein sequence ID" value="KAK4739793.1"/>
    <property type="molecule type" value="Genomic_DNA"/>
</dbReference>
<comment type="caution">
    <text evidence="1">The sequence shown here is derived from an EMBL/GenBank/DDBJ whole genome shotgun (WGS) entry which is preliminary data.</text>
</comment>
<dbReference type="Pfam" id="PF02458">
    <property type="entry name" value="Transferase"/>
    <property type="match status" value="1"/>
</dbReference>
<dbReference type="InterPro" id="IPR023213">
    <property type="entry name" value="CAT-like_dom_sf"/>
</dbReference>